<evidence type="ECO:0000313" key="3">
    <source>
        <dbReference type="Proteomes" id="UP000267027"/>
    </source>
</evidence>
<dbReference type="EMBL" id="UYYA01000187">
    <property type="protein sequence ID" value="VDM52893.1"/>
    <property type="molecule type" value="Genomic_DNA"/>
</dbReference>
<feature type="transmembrane region" description="Helical" evidence="1">
    <location>
        <begin position="6"/>
        <end position="24"/>
    </location>
</feature>
<dbReference type="OMA" id="DKSANLC"/>
<evidence type="ECO:0000256" key="1">
    <source>
        <dbReference type="SAM" id="Phobius"/>
    </source>
</evidence>
<proteinExistence type="predicted"/>
<keyword evidence="1" id="KW-0812">Transmembrane</keyword>
<dbReference type="OrthoDB" id="67700at2759"/>
<protein>
    <submittedName>
        <fullName evidence="4">DUF1559 domain-containing protein</fullName>
    </submittedName>
</protein>
<reference evidence="4" key="1">
    <citation type="submission" date="2016-04" db="UniProtKB">
        <authorList>
            <consortium name="WormBaseParasite"/>
        </authorList>
    </citation>
    <scope>IDENTIFICATION</scope>
</reference>
<keyword evidence="3" id="KW-1185">Reference proteome</keyword>
<keyword evidence="1" id="KW-1133">Transmembrane helix</keyword>
<dbReference type="Proteomes" id="UP000267027">
    <property type="component" value="Unassembled WGS sequence"/>
</dbReference>
<reference evidence="2 3" key="2">
    <citation type="submission" date="2018-11" db="EMBL/GenBank/DDBJ databases">
        <authorList>
            <consortium name="Pathogen Informatics"/>
        </authorList>
    </citation>
    <scope>NUCLEOTIDE SEQUENCE [LARGE SCALE GENOMIC DNA]</scope>
    <source>
        <strain evidence="2 3">Costa Rica</strain>
    </source>
</reference>
<accession>A0A158PDZ5</accession>
<evidence type="ECO:0000313" key="2">
    <source>
        <dbReference type="EMBL" id="VDM52893.1"/>
    </source>
</evidence>
<evidence type="ECO:0000313" key="4">
    <source>
        <dbReference type="WBParaSite" id="ACOC_0000130701-mRNA-1"/>
    </source>
</evidence>
<name>A0A158PDZ5_ANGCS</name>
<keyword evidence="1" id="KW-0472">Membrane</keyword>
<gene>
    <name evidence="2" type="ORF">ACOC_LOCUS1308</name>
</gene>
<dbReference type="AlphaFoldDB" id="A0A158PDZ5"/>
<sequence>MDSDAQWTIVVLFLLLVLLIILLFSKTPFLELFTTEQRWRKLDEHSDILEHWTGSTTSVPIRNHEAFDKGATLCYNNPYDAFIRMNYGIQDEKDAEQRLGQTETMRAQQLLDALPDVHGIPGQNLSSEQLQCTLQLPRCTSTDSLDSAASSITEVAKDVPMVKLTLKYD</sequence>
<organism evidence="4">
    <name type="scientific">Angiostrongylus costaricensis</name>
    <name type="common">Nematode worm</name>
    <dbReference type="NCBI Taxonomy" id="334426"/>
    <lineage>
        <taxon>Eukaryota</taxon>
        <taxon>Metazoa</taxon>
        <taxon>Ecdysozoa</taxon>
        <taxon>Nematoda</taxon>
        <taxon>Chromadorea</taxon>
        <taxon>Rhabditida</taxon>
        <taxon>Rhabditina</taxon>
        <taxon>Rhabditomorpha</taxon>
        <taxon>Strongyloidea</taxon>
        <taxon>Metastrongylidae</taxon>
        <taxon>Angiostrongylus</taxon>
    </lineage>
</organism>
<dbReference type="WBParaSite" id="ACOC_0000130701-mRNA-1">
    <property type="protein sequence ID" value="ACOC_0000130701-mRNA-1"/>
    <property type="gene ID" value="ACOC_0000130701"/>
</dbReference>